<evidence type="ECO:0000313" key="5">
    <source>
        <dbReference type="EMBL" id="MBC2890298.1"/>
    </source>
</evidence>
<dbReference type="InterPro" id="IPR003593">
    <property type="entry name" value="AAA+_ATPase"/>
</dbReference>
<dbReference type="AlphaFoldDB" id="A0A842JKI3"/>
<dbReference type="FunFam" id="3.40.50.300:FF:000134">
    <property type="entry name" value="Iron-enterobactin ABC transporter ATP-binding protein"/>
    <property type="match status" value="1"/>
</dbReference>
<dbReference type="Proteomes" id="UP000587396">
    <property type="component" value="Unassembled WGS sequence"/>
</dbReference>
<dbReference type="InterPro" id="IPR050153">
    <property type="entry name" value="Metal_Ion_Import_ABC"/>
</dbReference>
<sequence>MSERVEARALALEVSHLACGYGGDPVLDDVSFSLACGRALVLLGPNGVGKTTLFKTVLGFLPRLAGDVRIEGEDVRGWTRKRYARSVAYVPQTHDSAFGFTVREMVLMGRTPSLDGFAGPGREDVRIADAAIDELGLAALADRDCTTLSGGERQMVLIARALAQEPRLLVMDEPCANLDLGNQVIVLKRILALVERGLAVVITSHDPNHAFLLGSDVVCVGRGSGVTAGAARDVLTAEALGALYGIEVGVGEVRGSGGKRGVACTPFLESERIVP</sequence>
<dbReference type="Gene3D" id="3.40.50.300">
    <property type="entry name" value="P-loop containing nucleotide triphosphate hydrolases"/>
    <property type="match status" value="1"/>
</dbReference>
<dbReference type="EMBL" id="JACMSE010000011">
    <property type="protein sequence ID" value="MBC2890298.1"/>
    <property type="molecule type" value="Genomic_DNA"/>
</dbReference>
<keyword evidence="2" id="KW-0547">Nucleotide-binding</keyword>
<keyword evidence="3 5" id="KW-0067">ATP-binding</keyword>
<evidence type="ECO:0000313" key="6">
    <source>
        <dbReference type="Proteomes" id="UP000587396"/>
    </source>
</evidence>
<dbReference type="InterPro" id="IPR017871">
    <property type="entry name" value="ABC_transporter-like_CS"/>
</dbReference>
<dbReference type="InterPro" id="IPR027417">
    <property type="entry name" value="P-loop_NTPase"/>
</dbReference>
<dbReference type="SMART" id="SM00382">
    <property type="entry name" value="AAA"/>
    <property type="match status" value="1"/>
</dbReference>
<organism evidence="5 6">
    <name type="scientific">Gordonibacter massiliensis</name>
    <name type="common">ex Traore et al. 2017</name>
    <dbReference type="NCBI Taxonomy" id="1841863"/>
    <lineage>
        <taxon>Bacteria</taxon>
        <taxon>Bacillati</taxon>
        <taxon>Actinomycetota</taxon>
        <taxon>Coriobacteriia</taxon>
        <taxon>Eggerthellales</taxon>
        <taxon>Eggerthellaceae</taxon>
        <taxon>Gordonibacter</taxon>
    </lineage>
</organism>
<name>A0A842JKI3_9ACTN</name>
<dbReference type="Pfam" id="PF00005">
    <property type="entry name" value="ABC_tran"/>
    <property type="match status" value="1"/>
</dbReference>
<dbReference type="PROSITE" id="PS50893">
    <property type="entry name" value="ABC_TRANSPORTER_2"/>
    <property type="match status" value="1"/>
</dbReference>
<evidence type="ECO:0000256" key="2">
    <source>
        <dbReference type="ARBA" id="ARBA00022741"/>
    </source>
</evidence>
<accession>A0A842JKI3</accession>
<keyword evidence="1" id="KW-0813">Transport</keyword>
<dbReference type="InterPro" id="IPR003439">
    <property type="entry name" value="ABC_transporter-like_ATP-bd"/>
</dbReference>
<reference evidence="5 6" key="1">
    <citation type="submission" date="2020-08" db="EMBL/GenBank/DDBJ databases">
        <authorList>
            <person name="Liu C."/>
            <person name="Sun Q."/>
        </authorList>
    </citation>
    <scope>NUCLEOTIDE SEQUENCE [LARGE SCALE GENOMIC DNA]</scope>
    <source>
        <strain evidence="5 6">N22</strain>
    </source>
</reference>
<feature type="domain" description="ABC transporter" evidence="4">
    <location>
        <begin position="12"/>
        <end position="247"/>
    </location>
</feature>
<keyword evidence="6" id="KW-1185">Reference proteome</keyword>
<dbReference type="PANTHER" id="PTHR42734:SF19">
    <property type="entry name" value="IRON COMPOUNDS ABC TRANSPORTER, ATP-BINDING PROTEIN"/>
    <property type="match status" value="1"/>
</dbReference>
<dbReference type="CDD" id="cd03214">
    <property type="entry name" value="ABC_Iron-Siderophores_B12_Hemin"/>
    <property type="match status" value="1"/>
</dbReference>
<evidence type="ECO:0000259" key="4">
    <source>
        <dbReference type="PROSITE" id="PS50893"/>
    </source>
</evidence>
<evidence type="ECO:0000256" key="1">
    <source>
        <dbReference type="ARBA" id="ARBA00022448"/>
    </source>
</evidence>
<gene>
    <name evidence="5" type="ORF">H7313_13245</name>
</gene>
<protein>
    <submittedName>
        <fullName evidence="5">ABC transporter ATP-binding protein</fullName>
    </submittedName>
</protein>
<dbReference type="GO" id="GO:0005524">
    <property type="term" value="F:ATP binding"/>
    <property type="evidence" value="ECO:0007669"/>
    <property type="project" value="UniProtKB-KW"/>
</dbReference>
<dbReference type="GO" id="GO:0016887">
    <property type="term" value="F:ATP hydrolysis activity"/>
    <property type="evidence" value="ECO:0007669"/>
    <property type="project" value="InterPro"/>
</dbReference>
<comment type="caution">
    <text evidence="5">The sequence shown here is derived from an EMBL/GenBank/DDBJ whole genome shotgun (WGS) entry which is preliminary data.</text>
</comment>
<dbReference type="SUPFAM" id="SSF52540">
    <property type="entry name" value="P-loop containing nucleoside triphosphate hydrolases"/>
    <property type="match status" value="1"/>
</dbReference>
<proteinExistence type="predicted"/>
<dbReference type="PANTHER" id="PTHR42734">
    <property type="entry name" value="METAL TRANSPORT SYSTEM ATP-BINDING PROTEIN TM_0124-RELATED"/>
    <property type="match status" value="1"/>
</dbReference>
<dbReference type="PROSITE" id="PS00211">
    <property type="entry name" value="ABC_TRANSPORTER_1"/>
    <property type="match status" value="1"/>
</dbReference>
<evidence type="ECO:0000256" key="3">
    <source>
        <dbReference type="ARBA" id="ARBA00022840"/>
    </source>
</evidence>